<keyword evidence="1" id="KW-0812">Transmembrane</keyword>
<evidence type="ECO:0000313" key="2">
    <source>
        <dbReference type="EMBL" id="MDX8475079.1"/>
    </source>
</evidence>
<evidence type="ECO:0000256" key="1">
    <source>
        <dbReference type="SAM" id="Phobius"/>
    </source>
</evidence>
<organism evidence="2 3">
    <name type="scientific">Mesorhizobium dulcispinae</name>
    <dbReference type="NCBI Taxonomy" id="3072316"/>
    <lineage>
        <taxon>Bacteria</taxon>
        <taxon>Pseudomonadati</taxon>
        <taxon>Pseudomonadota</taxon>
        <taxon>Alphaproteobacteria</taxon>
        <taxon>Hyphomicrobiales</taxon>
        <taxon>Phyllobacteriaceae</taxon>
        <taxon>Mesorhizobium</taxon>
    </lineage>
</organism>
<feature type="transmembrane region" description="Helical" evidence="1">
    <location>
        <begin position="6"/>
        <end position="24"/>
    </location>
</feature>
<dbReference type="RefSeq" id="WP_320318142.1">
    <property type="nucleotide sequence ID" value="NZ_JAVIIX010000016.1"/>
</dbReference>
<name>A0ABU4XK02_9HYPH</name>
<dbReference type="PANTHER" id="PTHR34980">
    <property type="entry name" value="INNER MEMBRANE PROTEIN-RELATED-RELATED"/>
    <property type="match status" value="1"/>
</dbReference>
<dbReference type="Proteomes" id="UP001271780">
    <property type="component" value="Unassembled WGS sequence"/>
</dbReference>
<dbReference type="Pfam" id="PF05656">
    <property type="entry name" value="DUF805"/>
    <property type="match status" value="1"/>
</dbReference>
<reference evidence="2 3" key="1">
    <citation type="submission" date="2023-08" db="EMBL/GenBank/DDBJ databases">
        <title>Implementing the SeqCode for naming new Mesorhizobium species isolated from Vachellia karroo root nodules.</title>
        <authorList>
            <person name="Van Lill M."/>
        </authorList>
    </citation>
    <scope>NUCLEOTIDE SEQUENCE [LARGE SCALE GENOMIC DNA]</scope>
    <source>
        <strain evidence="2 3">VK23A</strain>
    </source>
</reference>
<evidence type="ECO:0000313" key="3">
    <source>
        <dbReference type="Proteomes" id="UP001271780"/>
    </source>
</evidence>
<accession>A0ABU4XK02</accession>
<keyword evidence="1" id="KW-0472">Membrane</keyword>
<feature type="transmembrane region" description="Helical" evidence="1">
    <location>
        <begin position="120"/>
        <end position="139"/>
    </location>
</feature>
<dbReference type="EMBL" id="JAVIIZ010000017">
    <property type="protein sequence ID" value="MDX8475079.1"/>
    <property type="molecule type" value="Genomic_DNA"/>
</dbReference>
<gene>
    <name evidence="2" type="ORF">RFM27_23580</name>
</gene>
<keyword evidence="1" id="KW-1133">Transmembrane helix</keyword>
<feature type="transmembrane region" description="Helical" evidence="1">
    <location>
        <begin position="66"/>
        <end position="85"/>
    </location>
</feature>
<dbReference type="InterPro" id="IPR008523">
    <property type="entry name" value="DUF805"/>
</dbReference>
<comment type="caution">
    <text evidence="2">The sequence shown here is derived from an EMBL/GenBank/DDBJ whole genome shotgun (WGS) entry which is preliminary data.</text>
</comment>
<dbReference type="PANTHER" id="PTHR34980:SF2">
    <property type="entry name" value="INNER MEMBRANE PROTEIN YHAH-RELATED"/>
    <property type="match status" value="1"/>
</dbReference>
<sequence length="157" mass="17567">MGSFSIWHWLIILVLIALPLVFVLRAAPAGANRFGDTPPSMNLGEAVSSFFKNYANFSGRASRSEFWYTYLFIFIVGVIMIVIDAVAGNEIISSIWNLAILVPTLAMTTRRLHDINRSGWHQLLAGLFPVGTIALLIWYCRKSDDTGSLNEIQRVFT</sequence>
<keyword evidence="3" id="KW-1185">Reference proteome</keyword>
<proteinExistence type="predicted"/>
<protein>
    <submittedName>
        <fullName evidence="2">DUF805 domain-containing protein</fullName>
    </submittedName>
</protein>